<evidence type="ECO:0000256" key="6">
    <source>
        <dbReference type="SAM" id="Phobius"/>
    </source>
</evidence>
<dbReference type="GeneID" id="108895426"/>
<evidence type="ECO:0000313" key="9">
    <source>
        <dbReference type="RefSeq" id="XP_050928984.1"/>
    </source>
</evidence>
<evidence type="ECO:0000256" key="4">
    <source>
        <dbReference type="ARBA" id="ARBA00023170"/>
    </source>
</evidence>
<dbReference type="GO" id="GO:0004896">
    <property type="term" value="F:cytokine receptor activity"/>
    <property type="evidence" value="ECO:0007669"/>
    <property type="project" value="TreeGrafter"/>
</dbReference>
<dbReference type="CDD" id="cd00063">
    <property type="entry name" value="FN3"/>
    <property type="match status" value="2"/>
</dbReference>
<organism evidence="8 9">
    <name type="scientific">Lates calcarifer</name>
    <name type="common">Barramundi</name>
    <name type="synonym">Holocentrus calcarifer</name>
    <dbReference type="NCBI Taxonomy" id="8187"/>
    <lineage>
        <taxon>Eukaryota</taxon>
        <taxon>Metazoa</taxon>
        <taxon>Chordata</taxon>
        <taxon>Craniata</taxon>
        <taxon>Vertebrata</taxon>
        <taxon>Euteleostomi</taxon>
        <taxon>Actinopterygii</taxon>
        <taxon>Neopterygii</taxon>
        <taxon>Teleostei</taxon>
        <taxon>Neoteleostei</taxon>
        <taxon>Acanthomorphata</taxon>
        <taxon>Carangaria</taxon>
        <taxon>Carangaria incertae sedis</taxon>
        <taxon>Centropomidae</taxon>
        <taxon>Lates</taxon>
    </lineage>
</organism>
<keyword evidence="3" id="KW-1015">Disulfide bond</keyword>
<feature type="transmembrane region" description="Helical" evidence="6">
    <location>
        <begin position="20"/>
        <end position="37"/>
    </location>
</feature>
<dbReference type="Pfam" id="PF00041">
    <property type="entry name" value="fn3"/>
    <property type="match status" value="1"/>
</dbReference>
<dbReference type="SUPFAM" id="SSF49265">
    <property type="entry name" value="Fibronectin type III"/>
    <property type="match status" value="2"/>
</dbReference>
<dbReference type="InterPro" id="IPR050379">
    <property type="entry name" value="Type-I_Cytokine_Rcpt"/>
</dbReference>
<keyword evidence="2" id="KW-0677">Repeat</keyword>
<keyword evidence="1" id="KW-0732">Signal</keyword>
<dbReference type="SMART" id="SM00060">
    <property type="entry name" value="FN3"/>
    <property type="match status" value="3"/>
</dbReference>
<dbReference type="PANTHER" id="PTHR23036:SF193">
    <property type="entry name" value="INTERLEUKIN-6 RECEPTOR SUBUNIT BETA-LIKE"/>
    <property type="match status" value="1"/>
</dbReference>
<evidence type="ECO:0000256" key="2">
    <source>
        <dbReference type="ARBA" id="ARBA00022737"/>
    </source>
</evidence>
<evidence type="ECO:0000256" key="5">
    <source>
        <dbReference type="ARBA" id="ARBA00023180"/>
    </source>
</evidence>
<gene>
    <name evidence="9" type="primary">LOC108895426</name>
</gene>
<feature type="domain" description="Fibronectin type-III" evidence="7">
    <location>
        <begin position="469"/>
        <end position="564"/>
    </location>
</feature>
<name>A0AAJ8BBS9_LATCA</name>
<dbReference type="GO" id="GO:0009897">
    <property type="term" value="C:external side of plasma membrane"/>
    <property type="evidence" value="ECO:0007669"/>
    <property type="project" value="TreeGrafter"/>
</dbReference>
<dbReference type="FunFam" id="2.60.40.10:FF:000028">
    <property type="entry name" value="Neuronal cell adhesion molecule"/>
    <property type="match status" value="1"/>
</dbReference>
<reference evidence="9" key="1">
    <citation type="submission" date="2025-08" db="UniProtKB">
        <authorList>
            <consortium name="RefSeq"/>
        </authorList>
    </citation>
    <scope>IDENTIFICATION</scope>
    <source>
        <tissue evidence="9">Brain</tissue>
    </source>
</reference>
<dbReference type="PROSITE" id="PS50853">
    <property type="entry name" value="FN3"/>
    <property type="match status" value="2"/>
</dbReference>
<evidence type="ECO:0000256" key="3">
    <source>
        <dbReference type="ARBA" id="ARBA00023157"/>
    </source>
</evidence>
<dbReference type="PANTHER" id="PTHR23036">
    <property type="entry name" value="CYTOKINE RECEPTOR"/>
    <property type="match status" value="1"/>
</dbReference>
<dbReference type="InterPro" id="IPR036116">
    <property type="entry name" value="FN3_sf"/>
</dbReference>
<dbReference type="RefSeq" id="XP_050928984.1">
    <property type="nucleotide sequence ID" value="XM_051073027.1"/>
</dbReference>
<keyword evidence="6" id="KW-0472">Membrane</keyword>
<feature type="transmembrane region" description="Helical" evidence="6">
    <location>
        <begin position="569"/>
        <end position="591"/>
    </location>
</feature>
<dbReference type="GO" id="GO:0019955">
    <property type="term" value="F:cytokine binding"/>
    <property type="evidence" value="ECO:0007669"/>
    <property type="project" value="TreeGrafter"/>
</dbReference>
<dbReference type="Gene3D" id="2.60.40.10">
    <property type="entry name" value="Immunoglobulins"/>
    <property type="match status" value="2"/>
</dbReference>
<keyword evidence="6" id="KW-0812">Transmembrane</keyword>
<evidence type="ECO:0000256" key="1">
    <source>
        <dbReference type="ARBA" id="ARBA00022729"/>
    </source>
</evidence>
<protein>
    <submittedName>
        <fullName evidence="9">Interleukin-31 receptor subunit alpha isoform X1</fullName>
    </submittedName>
</protein>
<keyword evidence="6" id="KW-1133">Transmembrane helix</keyword>
<dbReference type="InterPro" id="IPR013783">
    <property type="entry name" value="Ig-like_fold"/>
</dbReference>
<feature type="domain" description="Fibronectin type-III" evidence="7">
    <location>
        <begin position="156"/>
        <end position="253"/>
    </location>
</feature>
<evidence type="ECO:0000313" key="8">
    <source>
        <dbReference type="Proteomes" id="UP000694890"/>
    </source>
</evidence>
<keyword evidence="4 9" id="KW-0675">Receptor</keyword>
<accession>A0AAJ8BBS9</accession>
<keyword evidence="5" id="KW-0325">Glycoprotein</keyword>
<evidence type="ECO:0000259" key="7">
    <source>
        <dbReference type="PROSITE" id="PS50853"/>
    </source>
</evidence>
<dbReference type="GO" id="GO:0043235">
    <property type="term" value="C:receptor complex"/>
    <property type="evidence" value="ECO:0007669"/>
    <property type="project" value="TreeGrafter"/>
</dbReference>
<dbReference type="AlphaFoldDB" id="A0AAJ8BBS9"/>
<dbReference type="Proteomes" id="UP000694890">
    <property type="component" value="Linkage group LG9"/>
</dbReference>
<proteinExistence type="predicted"/>
<dbReference type="InterPro" id="IPR003961">
    <property type="entry name" value="FN3_dom"/>
</dbReference>
<sequence>MVGRGFQFDLSDSCASHSHLLILGLILVYYTTLASYVQGVSCKSKNFFSKYQHCTLHPDGVHDLNCYGKPKNLGMITCMWRPGNLTSEKTYTLAIQQPDKKNKYCKAYTNIRELSQGKIPVFEVYNIVAEVFENSESNCTKAVFKDSPKHLLLCSPPYHASFSRHSGKLDVDVRWQQEDAEFIKYYSVRYKALGSLSWNEPPMQSHNGVRCTVENLNSSLVYTVQIQCVTNEKCSQCPWSQHYTVSPELTAQPVIVNLQDTDIAEKKGRRLLSLNWTFPAKELHDHYYVTIGKASGEASQRIKTSRSEIRLSLSYSAYHLSISAVNNVSTSPAVSKTIPQREDIPSECSLAWQNCQLKSVVDEKLNITVHSNTSFTVYWKDDLIKTYVCYSVEWREKGHKAVHKPFYQDAVNQRTLSHLPEPLEPYKRYSISLHTRPNKETCDMKYINNSESTYGTTQFYFIEGSPISAPINISSYNVTLSSAVLQWSSILEEDVRGFLLGYIIYYTEYKGTSTERNITVDPEFDTYKLENLKKGTAYQVQISGFTQAGAGVRSTPMVFVTNHQGYFDLSLSGVIIIFVVVSALLIVGSVITKRAKVILWPSIPNPGNSDAMQKIEGPCGVELLESINTLKVEEWDTNSLQIIEKEPVVPPSMLPSVLPLLHNLDDEEDSPETNCNWTHTDTEDATEDILSDDATDTFSNIKQTNFQSSPFPFSSEYTTMEMFQQAMPQSIPETTAITQAMESDPEDTPLTVGKPGLDYIGQFGTSPVSDSEEMATIL</sequence>